<accession>A0A6S7LMT3</accession>
<dbReference type="Pfam" id="PF02403">
    <property type="entry name" value="Seryl_tRNA_N"/>
    <property type="match status" value="1"/>
</dbReference>
<keyword evidence="2" id="KW-1185">Reference proteome</keyword>
<dbReference type="EMBL" id="CACRXK020024710">
    <property type="protein sequence ID" value="CAB4038882.1"/>
    <property type="molecule type" value="Genomic_DNA"/>
</dbReference>
<dbReference type="AlphaFoldDB" id="A0A6S7LMT3"/>
<keyword evidence="1" id="KW-0436">Ligase</keyword>
<protein>
    <submittedName>
        <fullName evidence="1">Serine--tRNA ligase, cytoplasmic-like</fullName>
    </submittedName>
</protein>
<name>A0A6S7LMT3_PARCT</name>
<organism evidence="1 2">
    <name type="scientific">Paramuricea clavata</name>
    <name type="common">Red gorgonian</name>
    <name type="synonym">Violescent sea-whip</name>
    <dbReference type="NCBI Taxonomy" id="317549"/>
    <lineage>
        <taxon>Eukaryota</taxon>
        <taxon>Metazoa</taxon>
        <taxon>Cnidaria</taxon>
        <taxon>Anthozoa</taxon>
        <taxon>Octocorallia</taxon>
        <taxon>Malacalcyonacea</taxon>
        <taxon>Plexauridae</taxon>
        <taxon>Paramuricea</taxon>
    </lineage>
</organism>
<dbReference type="InterPro" id="IPR042103">
    <property type="entry name" value="SerRS_1_N_sf"/>
</dbReference>
<dbReference type="OrthoDB" id="10264585at2759"/>
<dbReference type="GO" id="GO:0016874">
    <property type="term" value="F:ligase activity"/>
    <property type="evidence" value="ECO:0007669"/>
    <property type="project" value="UniProtKB-KW"/>
</dbReference>
<dbReference type="Gene3D" id="1.10.287.40">
    <property type="entry name" value="Serine-tRNA synthetase, tRNA binding domain"/>
    <property type="match status" value="1"/>
</dbReference>
<evidence type="ECO:0000313" key="2">
    <source>
        <dbReference type="Proteomes" id="UP001152795"/>
    </source>
</evidence>
<proteinExistence type="predicted"/>
<sequence>MRALFALLHQFYSKSTTFGLKSRRIFTSPARMVLDLDLFREDRGGNPAKMRENQGKRYKDASMVDKVISADSEWRK</sequence>
<comment type="caution">
    <text evidence="1">The sequence shown here is derived from an EMBL/GenBank/DDBJ whole genome shotgun (WGS) entry which is preliminary data.</text>
</comment>
<dbReference type="InterPro" id="IPR015866">
    <property type="entry name" value="Ser-tRNA-synth_1_N"/>
</dbReference>
<evidence type="ECO:0000313" key="1">
    <source>
        <dbReference type="EMBL" id="CAB4038882.1"/>
    </source>
</evidence>
<gene>
    <name evidence="1" type="ORF">PACLA_8A072213</name>
</gene>
<feature type="non-terminal residue" evidence="1">
    <location>
        <position position="76"/>
    </location>
</feature>
<dbReference type="Proteomes" id="UP001152795">
    <property type="component" value="Unassembled WGS sequence"/>
</dbReference>
<reference evidence="1" key="1">
    <citation type="submission" date="2020-04" db="EMBL/GenBank/DDBJ databases">
        <authorList>
            <person name="Alioto T."/>
            <person name="Alioto T."/>
            <person name="Gomez Garrido J."/>
        </authorList>
    </citation>
    <scope>NUCLEOTIDE SEQUENCE</scope>
    <source>
        <strain evidence="1">A484AB</strain>
    </source>
</reference>